<dbReference type="Gene3D" id="3.40.50.300">
    <property type="entry name" value="P-loop containing nucleotide triphosphate hydrolases"/>
    <property type="match status" value="1"/>
</dbReference>
<dbReference type="Proteomes" id="UP000283569">
    <property type="component" value="Unassembled WGS sequence"/>
</dbReference>
<reference evidence="3 4" key="1">
    <citation type="journal article" date="2018" name="Sci. Rep.">
        <title>Characterisation of pathogen-specific regions and novel effector candidates in Fusarium oxysporum f. sp. cepae.</title>
        <authorList>
            <person name="Armitage A.D."/>
            <person name="Taylor A."/>
            <person name="Sobczyk M.K."/>
            <person name="Baxter L."/>
            <person name="Greenfield B.P."/>
            <person name="Bates H.J."/>
            <person name="Wilson F."/>
            <person name="Jackson A.C."/>
            <person name="Ott S."/>
            <person name="Harrison R.J."/>
            <person name="Clarkson J.P."/>
        </authorList>
    </citation>
    <scope>NUCLEOTIDE SEQUENCE [LARGE SCALE GENOMIC DNA]</scope>
    <source>
        <strain evidence="3 4">Fp_A8</strain>
    </source>
</reference>
<feature type="domain" description="IstB-like ATP-binding" evidence="2">
    <location>
        <begin position="282"/>
        <end position="405"/>
    </location>
</feature>
<dbReference type="EMBL" id="MRDB01000114">
    <property type="protein sequence ID" value="RKL22808.1"/>
    <property type="molecule type" value="Genomic_DNA"/>
</dbReference>
<dbReference type="GO" id="GO:0006260">
    <property type="term" value="P:DNA replication"/>
    <property type="evidence" value="ECO:0007669"/>
    <property type="project" value="TreeGrafter"/>
</dbReference>
<accession>A0A420S0K6</accession>
<organism evidence="3 4">
    <name type="scientific">Gibberella intermedia</name>
    <name type="common">Bulb rot disease fungus</name>
    <name type="synonym">Fusarium proliferatum</name>
    <dbReference type="NCBI Taxonomy" id="948311"/>
    <lineage>
        <taxon>Eukaryota</taxon>
        <taxon>Fungi</taxon>
        <taxon>Dikarya</taxon>
        <taxon>Ascomycota</taxon>
        <taxon>Pezizomycotina</taxon>
        <taxon>Sordariomycetes</taxon>
        <taxon>Hypocreomycetidae</taxon>
        <taxon>Hypocreales</taxon>
        <taxon>Nectriaceae</taxon>
        <taxon>Fusarium</taxon>
        <taxon>Fusarium fujikuroi species complex</taxon>
    </lineage>
</organism>
<dbReference type="Pfam" id="PF01695">
    <property type="entry name" value="IstB_IS21"/>
    <property type="match status" value="1"/>
</dbReference>
<name>A0A420S0K6_GIBIN</name>
<protein>
    <recommendedName>
        <fullName evidence="2">IstB-like ATP-binding domain-containing protein</fullName>
    </recommendedName>
</protein>
<dbReference type="GO" id="GO:0005524">
    <property type="term" value="F:ATP binding"/>
    <property type="evidence" value="ECO:0007669"/>
    <property type="project" value="InterPro"/>
</dbReference>
<comment type="caution">
    <text evidence="3">The sequence shown here is derived from an EMBL/GenBank/DDBJ whole genome shotgun (WGS) entry which is preliminary data.</text>
</comment>
<proteinExistence type="predicted"/>
<sequence length="785" mass="85183">MEEQGLVQRIQRTGWSSEYQINLKVLRAAVYECLSKRPRLTEYDQMIMRSCAPETPADSAPRQDLPPPQTPADSAGDPGNICNTPRQDLPGTPANPAAITYKEPTKNKQGKGKGARTTANAITRPDGVTEQTWTDWLTLRNGKNAPVSETVLRMAVNEADKAKLSLEDFLQIWCFRGTQGLQADWLKPSDFAGRTVKPAKMPAPDNFGGCNLCAEEAKAKEQAQAQDELKRQAREEWEKRLGTAAIPQRFQSCRLRTYNAESPEQQAALQFAKDYAASFDDVQRKGSGAIFVGNVGTGKTHLAIGIGLQVMHTHGASVLFTTVARAVRRIKDTWSKRSGESEGEAIAAMVFPDLLILDEVGVQFGSDFEKNLLFDVLNERYERRKPTLFLSNLPIADVAAYLGERGRMTTIHPSVTRNYLTLPYTYTLAQELSASERQPLHQRKREPLAAAVLAAVHAVGYATPTVQHWRDLADAANLSETLLGMGVFTEPEAQSLFADAVAAVVDLGRKHGHGQEMRLNAVQLGHLVEFGEAYGQVLEVIPARTFIRAHRATERRLRELLVNSDGSDTHEFIRGSRGAPRQAGPATRVVGVRQGQGQGAGQGRVPAVRGHRAAGGAAAAGARLAPAAPRVTVPAGHQGPITVLGMDPGKHTGLAWIVDGQLQALEEIAPAQILQTLQGRAPTLVIFEDSRKARKTWTGQGSTAARAKMARNVGEIDAWCVLIETLCASLGIACFGLAPSAKAGSAHGAKINAATFSRLTGWAGRSNQHQRDAAMIAWSFRRARP</sequence>
<evidence type="ECO:0000313" key="3">
    <source>
        <dbReference type="EMBL" id="RKL22808.1"/>
    </source>
</evidence>
<evidence type="ECO:0000259" key="2">
    <source>
        <dbReference type="Pfam" id="PF01695"/>
    </source>
</evidence>
<dbReference type="InterPro" id="IPR002611">
    <property type="entry name" value="IstB_ATP-bd"/>
</dbReference>
<dbReference type="PANTHER" id="PTHR30050">
    <property type="entry name" value="CHROMOSOMAL REPLICATION INITIATOR PROTEIN DNAA"/>
    <property type="match status" value="1"/>
</dbReference>
<gene>
    <name evidence="3" type="ORF">BFJ72_g14613</name>
</gene>
<dbReference type="CDD" id="cd00009">
    <property type="entry name" value="AAA"/>
    <property type="match status" value="1"/>
</dbReference>
<feature type="region of interest" description="Disordered" evidence="1">
    <location>
        <begin position="53"/>
        <end position="97"/>
    </location>
</feature>
<evidence type="ECO:0000313" key="4">
    <source>
        <dbReference type="Proteomes" id="UP000283569"/>
    </source>
</evidence>
<dbReference type="PANTHER" id="PTHR30050:SF4">
    <property type="entry name" value="ATP-BINDING PROTEIN RV3427C IN INSERTION SEQUENCE-RELATED"/>
    <property type="match status" value="1"/>
</dbReference>
<dbReference type="SUPFAM" id="SSF52540">
    <property type="entry name" value="P-loop containing nucleoside triphosphate hydrolases"/>
    <property type="match status" value="1"/>
</dbReference>
<dbReference type="AlphaFoldDB" id="A0A420S0K6"/>
<evidence type="ECO:0000256" key="1">
    <source>
        <dbReference type="SAM" id="MobiDB-lite"/>
    </source>
</evidence>
<dbReference type="InterPro" id="IPR027417">
    <property type="entry name" value="P-loop_NTPase"/>
</dbReference>